<dbReference type="Proteomes" id="UP000765509">
    <property type="component" value="Unassembled WGS sequence"/>
</dbReference>
<evidence type="ECO:0000313" key="2">
    <source>
        <dbReference type="Proteomes" id="UP000765509"/>
    </source>
</evidence>
<keyword evidence="2" id="KW-1185">Reference proteome</keyword>
<organism evidence="1 2">
    <name type="scientific">Austropuccinia psidii MF-1</name>
    <dbReference type="NCBI Taxonomy" id="1389203"/>
    <lineage>
        <taxon>Eukaryota</taxon>
        <taxon>Fungi</taxon>
        <taxon>Dikarya</taxon>
        <taxon>Basidiomycota</taxon>
        <taxon>Pucciniomycotina</taxon>
        <taxon>Pucciniomycetes</taxon>
        <taxon>Pucciniales</taxon>
        <taxon>Sphaerophragmiaceae</taxon>
        <taxon>Austropuccinia</taxon>
    </lineage>
</organism>
<dbReference type="EMBL" id="AVOT02078673">
    <property type="protein sequence ID" value="MBW0566168.1"/>
    <property type="molecule type" value="Genomic_DNA"/>
</dbReference>
<evidence type="ECO:0000313" key="1">
    <source>
        <dbReference type="EMBL" id="MBW0566168.1"/>
    </source>
</evidence>
<reference evidence="1" key="1">
    <citation type="submission" date="2021-03" db="EMBL/GenBank/DDBJ databases">
        <title>Draft genome sequence of rust myrtle Austropuccinia psidii MF-1, a brazilian biotype.</title>
        <authorList>
            <person name="Quecine M.C."/>
            <person name="Pachon D.M.R."/>
            <person name="Bonatelli M.L."/>
            <person name="Correr F.H."/>
            <person name="Franceschini L.M."/>
            <person name="Leite T.F."/>
            <person name="Margarido G.R.A."/>
            <person name="Almeida C.A."/>
            <person name="Ferrarezi J.A."/>
            <person name="Labate C.A."/>
        </authorList>
    </citation>
    <scope>NUCLEOTIDE SEQUENCE</scope>
    <source>
        <strain evidence="1">MF-1</strain>
    </source>
</reference>
<sequence length="132" mass="15160">MPLYTIENTPKRGKLTQEVVPTSGTGGGISGSRFYHFVPPHNRPNVPVSFRRTRITRDPQQGAYCICACLQYSTWLDWKVIEWEHQYVKLNNALSTAIFRFMYLRSQIRNGRVGSLFLAAIKKDSSTTIHLR</sequence>
<gene>
    <name evidence="1" type="ORF">O181_105883</name>
</gene>
<dbReference type="AlphaFoldDB" id="A0A9Q3JMW8"/>
<accession>A0A9Q3JMW8</accession>
<proteinExistence type="predicted"/>
<comment type="caution">
    <text evidence="1">The sequence shown here is derived from an EMBL/GenBank/DDBJ whole genome shotgun (WGS) entry which is preliminary data.</text>
</comment>
<protein>
    <submittedName>
        <fullName evidence="1">Uncharacterized protein</fullName>
    </submittedName>
</protein>
<name>A0A9Q3JMW8_9BASI</name>